<dbReference type="Proteomes" id="UP000682733">
    <property type="component" value="Unassembled WGS sequence"/>
</dbReference>
<dbReference type="InterPro" id="IPR013083">
    <property type="entry name" value="Znf_RING/FYVE/PHD"/>
</dbReference>
<dbReference type="Pfam" id="PF02891">
    <property type="entry name" value="zf-MIZ"/>
    <property type="match status" value="1"/>
</dbReference>
<dbReference type="EMBL" id="CAJNOQ010003147">
    <property type="protein sequence ID" value="CAF0997699.1"/>
    <property type="molecule type" value="Genomic_DNA"/>
</dbReference>
<dbReference type="AlphaFoldDB" id="A0A814GL21"/>
<evidence type="ECO:0000313" key="13">
    <source>
        <dbReference type="EMBL" id="CAF1112248.1"/>
    </source>
</evidence>
<dbReference type="InterPro" id="IPR023321">
    <property type="entry name" value="PINIT"/>
</dbReference>
<comment type="similarity">
    <text evidence="2">Belongs to the PIAS family.</text>
</comment>
<dbReference type="PROSITE" id="PS51466">
    <property type="entry name" value="PINIT"/>
    <property type="match status" value="1"/>
</dbReference>
<evidence type="ECO:0000256" key="5">
    <source>
        <dbReference type="ARBA" id="ARBA00022771"/>
    </source>
</evidence>
<dbReference type="Pfam" id="PF14324">
    <property type="entry name" value="PINIT"/>
    <property type="match status" value="1"/>
</dbReference>
<dbReference type="Proteomes" id="UP000681722">
    <property type="component" value="Unassembled WGS sequence"/>
</dbReference>
<name>A0A814GL21_9BILA</name>
<evidence type="ECO:0008006" key="17">
    <source>
        <dbReference type="Google" id="ProtNLM"/>
    </source>
</evidence>
<keyword evidence="16" id="KW-1185">Reference proteome</keyword>
<evidence type="ECO:0000256" key="8">
    <source>
        <dbReference type="PROSITE-ProRule" id="PRU00452"/>
    </source>
</evidence>
<organism evidence="12 16">
    <name type="scientific">Didymodactylos carnosus</name>
    <dbReference type="NCBI Taxonomy" id="1234261"/>
    <lineage>
        <taxon>Eukaryota</taxon>
        <taxon>Metazoa</taxon>
        <taxon>Spiralia</taxon>
        <taxon>Gnathifera</taxon>
        <taxon>Rotifera</taxon>
        <taxon>Eurotatoria</taxon>
        <taxon>Bdelloidea</taxon>
        <taxon>Philodinida</taxon>
        <taxon>Philodinidae</taxon>
        <taxon>Didymodactylos</taxon>
    </lineage>
</organism>
<evidence type="ECO:0000259" key="10">
    <source>
        <dbReference type="PROSITE" id="PS51044"/>
    </source>
</evidence>
<accession>A0A814GL21</accession>
<evidence type="ECO:0000313" key="14">
    <source>
        <dbReference type="EMBL" id="CAF3769258.1"/>
    </source>
</evidence>
<keyword evidence="4" id="KW-0479">Metal-binding</keyword>
<feature type="compositionally biased region" description="Polar residues" evidence="9">
    <location>
        <begin position="65"/>
        <end position="76"/>
    </location>
</feature>
<dbReference type="PROSITE" id="PS51044">
    <property type="entry name" value="ZF_SP_RING"/>
    <property type="match status" value="1"/>
</dbReference>
<gene>
    <name evidence="12" type="ORF">GPM918_LOCUS13587</name>
    <name evidence="13" type="ORF">OVA965_LOCUS19812</name>
    <name evidence="14" type="ORF">SRO942_LOCUS13587</name>
    <name evidence="15" type="ORF">TMI583_LOCUS19990</name>
</gene>
<dbReference type="InterPro" id="IPR038654">
    <property type="entry name" value="PINIT_sf"/>
</dbReference>
<dbReference type="EMBL" id="CAJOBA010013740">
    <property type="protein sequence ID" value="CAF3880676.1"/>
    <property type="molecule type" value="Genomic_DNA"/>
</dbReference>
<proteinExistence type="inferred from homology"/>
<keyword evidence="3" id="KW-0808">Transferase</keyword>
<evidence type="ECO:0000313" key="12">
    <source>
        <dbReference type="EMBL" id="CAF0997699.1"/>
    </source>
</evidence>
<evidence type="ECO:0000256" key="6">
    <source>
        <dbReference type="ARBA" id="ARBA00022786"/>
    </source>
</evidence>
<dbReference type="GO" id="GO:0008270">
    <property type="term" value="F:zinc ion binding"/>
    <property type="evidence" value="ECO:0007669"/>
    <property type="project" value="UniProtKB-KW"/>
</dbReference>
<evidence type="ECO:0000256" key="3">
    <source>
        <dbReference type="ARBA" id="ARBA00022679"/>
    </source>
</evidence>
<dbReference type="GO" id="GO:0016925">
    <property type="term" value="P:protein sumoylation"/>
    <property type="evidence" value="ECO:0007669"/>
    <property type="project" value="UniProtKB-UniPathway"/>
</dbReference>
<comment type="caution">
    <text evidence="12">The sequence shown here is derived from an EMBL/GenBank/DDBJ whole genome shotgun (WGS) entry which is preliminary data.</text>
</comment>
<evidence type="ECO:0000256" key="2">
    <source>
        <dbReference type="ARBA" id="ARBA00005383"/>
    </source>
</evidence>
<dbReference type="OrthoDB" id="10263264at2759"/>
<sequence length="603" mass="69889">MIALSYLELADDQLFDIVCRYYTPPPFQTTNYTQLLEQCMFIIDQYYSQDLEQLIHQMRQRRFIQPNTQQPSTRTAYQMPPGPQRQSVPFVQQNNNRFYPPQQYQQQSNNSQMPIQQQQYRYSQPRPQQQQQQQQQILPRPPLSHRQHQGQTQQTIPRPPPPSHQQQIASHPRPIIQQSSRPIYTQQPQVVNQVIQQPAAHLIIQTPVTIPPTIQQPPRIPAPLPSSSSSSNNISVIVDGTSGHPSVPLPPIVHKILPFYTLIRSIYENGQFKFDQNKKLHLCHLKFRLDLDSCNQIAESYDYDEDYDQIKARYCLILRLARIDQQPTNLHLGYDDSLPPNLIVQLNSQNVSLPVPKPCTRQNTDLIRNGREIDITEQAMLSPSQLNTLAMQWQLSQQLDQYQTAKYAVHIYLMKRQYIVDLVQEVKEKRVKLEKSDLRQIYAQSNGGDSDLCVSDYKIMLKCPINQCRLKIPARATTCQHLQCFDLYNYIAMNEKSSKWLCPVCSRPALYDQLRLDHYTETILSATKDSTTEIKIDSNLDWSPILTVDQEHQVSSTTSDNAESCILLDEDDEEDSKASIKLNYIHLQEKPNTTENEIILLDD</sequence>
<dbReference type="EMBL" id="CAJNOK010010319">
    <property type="protein sequence ID" value="CAF1112248.1"/>
    <property type="molecule type" value="Genomic_DNA"/>
</dbReference>
<evidence type="ECO:0000256" key="9">
    <source>
        <dbReference type="SAM" id="MobiDB-lite"/>
    </source>
</evidence>
<dbReference type="PANTHER" id="PTHR10782:SF4">
    <property type="entry name" value="TONALLI, ISOFORM E"/>
    <property type="match status" value="1"/>
</dbReference>
<evidence type="ECO:0000256" key="1">
    <source>
        <dbReference type="ARBA" id="ARBA00004718"/>
    </source>
</evidence>
<reference evidence="12" key="1">
    <citation type="submission" date="2021-02" db="EMBL/GenBank/DDBJ databases">
        <authorList>
            <person name="Nowell W R."/>
        </authorList>
    </citation>
    <scope>NUCLEOTIDE SEQUENCE</scope>
</reference>
<feature type="domain" description="SP-RING-type" evidence="10">
    <location>
        <begin position="448"/>
        <end position="529"/>
    </location>
</feature>
<dbReference type="Proteomes" id="UP000663829">
    <property type="component" value="Unassembled WGS sequence"/>
</dbReference>
<dbReference type="GO" id="GO:0061665">
    <property type="term" value="F:SUMO ligase activity"/>
    <property type="evidence" value="ECO:0007669"/>
    <property type="project" value="TreeGrafter"/>
</dbReference>
<evidence type="ECO:0000259" key="11">
    <source>
        <dbReference type="PROSITE" id="PS51466"/>
    </source>
</evidence>
<dbReference type="CDD" id="cd16650">
    <property type="entry name" value="SP-RING_PIAS-like"/>
    <property type="match status" value="1"/>
</dbReference>
<comment type="pathway">
    <text evidence="1">Protein modification; protein sumoylation.</text>
</comment>
<dbReference type="InterPro" id="IPR004181">
    <property type="entry name" value="Znf_MIZ"/>
</dbReference>
<evidence type="ECO:0000313" key="16">
    <source>
        <dbReference type="Proteomes" id="UP000663829"/>
    </source>
</evidence>
<feature type="compositionally biased region" description="Low complexity" evidence="9">
    <location>
        <begin position="92"/>
        <end position="138"/>
    </location>
</feature>
<keyword evidence="7" id="KW-0862">Zinc</keyword>
<dbReference type="UniPathway" id="UPA00886"/>
<evidence type="ECO:0000256" key="7">
    <source>
        <dbReference type="ARBA" id="ARBA00022833"/>
    </source>
</evidence>
<dbReference type="PANTHER" id="PTHR10782">
    <property type="entry name" value="ZINC FINGER MIZ DOMAIN-CONTAINING PROTEIN"/>
    <property type="match status" value="1"/>
</dbReference>
<keyword evidence="6" id="KW-0833">Ubl conjugation pathway</keyword>
<dbReference type="Gene3D" id="3.30.40.10">
    <property type="entry name" value="Zinc/RING finger domain, C3HC4 (zinc finger)"/>
    <property type="match status" value="1"/>
</dbReference>
<dbReference type="Proteomes" id="UP000677228">
    <property type="component" value="Unassembled WGS sequence"/>
</dbReference>
<feature type="domain" description="PINIT" evidence="11">
    <location>
        <begin position="241"/>
        <end position="417"/>
    </location>
</feature>
<protein>
    <recommendedName>
        <fullName evidence="17">SP-RING-type domain-containing protein</fullName>
    </recommendedName>
</protein>
<dbReference type="GO" id="GO:0000785">
    <property type="term" value="C:chromatin"/>
    <property type="evidence" value="ECO:0007669"/>
    <property type="project" value="TreeGrafter"/>
</dbReference>
<dbReference type="Gene3D" id="2.60.120.780">
    <property type="entry name" value="PINIT domain"/>
    <property type="match status" value="1"/>
</dbReference>
<keyword evidence="5 8" id="KW-0863">Zinc-finger</keyword>
<dbReference type="EMBL" id="CAJOBC010003147">
    <property type="protein sequence ID" value="CAF3769258.1"/>
    <property type="molecule type" value="Genomic_DNA"/>
</dbReference>
<feature type="region of interest" description="Disordered" evidence="9">
    <location>
        <begin position="64"/>
        <end position="172"/>
    </location>
</feature>
<evidence type="ECO:0000313" key="15">
    <source>
        <dbReference type="EMBL" id="CAF3880676.1"/>
    </source>
</evidence>
<evidence type="ECO:0000256" key="4">
    <source>
        <dbReference type="ARBA" id="ARBA00022723"/>
    </source>
</evidence>